<evidence type="ECO:0000313" key="2">
    <source>
        <dbReference type="EMBL" id="KAJ5362187.1"/>
    </source>
</evidence>
<name>A0A9W9UYJ7_PENBR</name>
<dbReference type="InterPro" id="IPR052358">
    <property type="entry name" value="Aro_Compnd_Degr_Hydrolases"/>
</dbReference>
<dbReference type="Gene3D" id="3.20.20.140">
    <property type="entry name" value="Metal-dependent hydrolases"/>
    <property type="match status" value="1"/>
</dbReference>
<protein>
    <recommendedName>
        <fullName evidence="1">Amidohydrolase-related domain-containing protein</fullName>
    </recommendedName>
</protein>
<comment type="caution">
    <text evidence="2">The sequence shown here is derived from an EMBL/GenBank/DDBJ whole genome shotgun (WGS) entry which is preliminary data.</text>
</comment>
<organism evidence="2 3">
    <name type="scientific">Penicillium brevicompactum</name>
    <dbReference type="NCBI Taxonomy" id="5074"/>
    <lineage>
        <taxon>Eukaryota</taxon>
        <taxon>Fungi</taxon>
        <taxon>Dikarya</taxon>
        <taxon>Ascomycota</taxon>
        <taxon>Pezizomycotina</taxon>
        <taxon>Eurotiomycetes</taxon>
        <taxon>Eurotiomycetidae</taxon>
        <taxon>Eurotiales</taxon>
        <taxon>Aspergillaceae</taxon>
        <taxon>Penicillium</taxon>
    </lineage>
</organism>
<dbReference type="Proteomes" id="UP001148299">
    <property type="component" value="Unassembled WGS sequence"/>
</dbReference>
<evidence type="ECO:0000259" key="1">
    <source>
        <dbReference type="Pfam" id="PF04909"/>
    </source>
</evidence>
<reference evidence="2" key="2">
    <citation type="journal article" date="2023" name="IMA Fungus">
        <title>Comparative genomic study of the Penicillium genus elucidates a diverse pangenome and 15 lateral gene transfer events.</title>
        <authorList>
            <person name="Petersen C."/>
            <person name="Sorensen T."/>
            <person name="Nielsen M.R."/>
            <person name="Sondergaard T.E."/>
            <person name="Sorensen J.L."/>
            <person name="Fitzpatrick D.A."/>
            <person name="Frisvad J.C."/>
            <person name="Nielsen K.L."/>
        </authorList>
    </citation>
    <scope>NUCLEOTIDE SEQUENCE</scope>
    <source>
        <strain evidence="2">IBT 35675</strain>
    </source>
</reference>
<dbReference type="Pfam" id="PF04909">
    <property type="entry name" value="Amidohydro_2"/>
    <property type="match status" value="1"/>
</dbReference>
<keyword evidence="3" id="KW-1185">Reference proteome</keyword>
<dbReference type="SUPFAM" id="SSF51556">
    <property type="entry name" value="Metallo-dependent hydrolases"/>
    <property type="match status" value="1"/>
</dbReference>
<accession>A0A9W9UYJ7</accession>
<evidence type="ECO:0000313" key="3">
    <source>
        <dbReference type="Proteomes" id="UP001148299"/>
    </source>
</evidence>
<dbReference type="PANTHER" id="PTHR35563:SF2">
    <property type="entry name" value="BARREL METAL-DEPENDENT HYDROLASE, PUTATIVE (AFU_ORTHOLOGUE AFUA_1G16240)-RELATED"/>
    <property type="match status" value="1"/>
</dbReference>
<dbReference type="GO" id="GO:0016787">
    <property type="term" value="F:hydrolase activity"/>
    <property type="evidence" value="ECO:0007669"/>
    <property type="project" value="InterPro"/>
</dbReference>
<reference evidence="2" key="1">
    <citation type="submission" date="2022-12" db="EMBL/GenBank/DDBJ databases">
        <authorList>
            <person name="Petersen C."/>
        </authorList>
    </citation>
    <scope>NUCLEOTIDE SEQUENCE</scope>
    <source>
        <strain evidence="2">IBT 35675</strain>
    </source>
</reference>
<dbReference type="EMBL" id="JAPZBR010000002">
    <property type="protein sequence ID" value="KAJ5362187.1"/>
    <property type="molecule type" value="Genomic_DNA"/>
</dbReference>
<dbReference type="InterPro" id="IPR032466">
    <property type="entry name" value="Metal_Hydrolase"/>
</dbReference>
<proteinExistence type="predicted"/>
<dbReference type="InterPro" id="IPR006680">
    <property type="entry name" value="Amidohydro-rel"/>
</dbReference>
<sequence length="327" mass="37428">MALPLFPKGGWDVHHHIFERKMPFLTPKLQASLTIWICKAERFPYAPDRHLTPPSATVERYNAFKKELGLTNSVLTHGLSYGADCACLTTFISELGESTTRGIAVIDPETVTSDQLEKMHDDGIRGIRVNLYRYNAMHDVELQKTALRRHAQVLKGRFPSWSMAFTHLHPEFWAELKPVITQEIASLGGHLVTDHFGLFKGASLLPPELHGDVFLQEGFQEMVDLVRDGTLFIKISAPYRVSKEAPWFNDLKPLVRAFMDANPKQVVWGSDWPHTPLMKVRSRDEALAESPYLEVDDLKWLTSLRAWLSDEEWHQVMVLNPRRLYGF</sequence>
<gene>
    <name evidence="2" type="ORF">N7541_003031</name>
</gene>
<dbReference type="PANTHER" id="PTHR35563">
    <property type="entry name" value="BARREL METAL-DEPENDENT HYDROLASE, PUTATIVE (AFU_ORTHOLOGUE AFUA_1G16240)-RELATED"/>
    <property type="match status" value="1"/>
</dbReference>
<feature type="domain" description="Amidohydrolase-related" evidence="1">
    <location>
        <begin position="12"/>
        <end position="327"/>
    </location>
</feature>
<dbReference type="AlphaFoldDB" id="A0A9W9UYJ7"/>